<reference evidence="9 10" key="1">
    <citation type="submission" date="2023-07" db="EMBL/GenBank/DDBJ databases">
        <title>Sequencing the genomes of 1000 actinobacteria strains.</title>
        <authorList>
            <person name="Klenk H.-P."/>
        </authorList>
    </citation>
    <scope>NUCLEOTIDE SEQUENCE [LARGE SCALE GENOMIC DNA]</scope>
    <source>
        <strain evidence="9 10">GD13</strain>
    </source>
</reference>
<feature type="transmembrane region" description="Helical" evidence="8">
    <location>
        <begin position="6"/>
        <end position="23"/>
    </location>
</feature>
<name>A0ABT9NLQ1_9ACTN</name>
<keyword evidence="7 8" id="KW-0472">Membrane</keyword>
<evidence type="ECO:0000256" key="3">
    <source>
        <dbReference type="ARBA" id="ARBA00022448"/>
    </source>
</evidence>
<evidence type="ECO:0000313" key="10">
    <source>
        <dbReference type="Proteomes" id="UP001240447"/>
    </source>
</evidence>
<comment type="similarity">
    <text evidence="2">Belongs to the CPA3 antiporters (TC 2.A.63) subunit F family.</text>
</comment>
<comment type="caution">
    <text evidence="9">The sequence shown here is derived from an EMBL/GenBank/DDBJ whole genome shotgun (WGS) entry which is preliminary data.</text>
</comment>
<proteinExistence type="inferred from homology"/>
<sequence>MIGLEIAMVGVGITILIAGYRIVRGPSDADRAVGADLLAFSIIAMIALVGVRAGSGGVFDLVLVGTVVAFLSALGLARLLNRGAR</sequence>
<dbReference type="PANTHER" id="PTHR34702">
    <property type="entry name" value="NA(+)/H(+) ANTIPORTER SUBUNIT F1"/>
    <property type="match status" value="1"/>
</dbReference>
<dbReference type="PANTHER" id="PTHR34702:SF1">
    <property type="entry name" value="NA(+)_H(+) ANTIPORTER SUBUNIT F"/>
    <property type="match status" value="1"/>
</dbReference>
<organism evidence="9 10">
    <name type="scientific">Nocardioides massiliensis</name>
    <dbReference type="NCBI Taxonomy" id="1325935"/>
    <lineage>
        <taxon>Bacteria</taxon>
        <taxon>Bacillati</taxon>
        <taxon>Actinomycetota</taxon>
        <taxon>Actinomycetes</taxon>
        <taxon>Propionibacteriales</taxon>
        <taxon>Nocardioidaceae</taxon>
        <taxon>Nocardioides</taxon>
    </lineage>
</organism>
<accession>A0ABT9NLQ1</accession>
<feature type="transmembrane region" description="Helical" evidence="8">
    <location>
        <begin position="61"/>
        <end position="80"/>
    </location>
</feature>
<dbReference type="EMBL" id="JAUSQM010000001">
    <property type="protein sequence ID" value="MDP9820965.1"/>
    <property type="molecule type" value="Genomic_DNA"/>
</dbReference>
<dbReference type="Proteomes" id="UP001240447">
    <property type="component" value="Unassembled WGS sequence"/>
</dbReference>
<keyword evidence="10" id="KW-1185">Reference proteome</keyword>
<protein>
    <submittedName>
        <fullName evidence="9">Multisubunit Na+/H+ antiporter MnhF subunit</fullName>
    </submittedName>
</protein>
<gene>
    <name evidence="9" type="ORF">J2S59_000774</name>
</gene>
<evidence type="ECO:0000256" key="5">
    <source>
        <dbReference type="ARBA" id="ARBA00022692"/>
    </source>
</evidence>
<evidence type="ECO:0000256" key="2">
    <source>
        <dbReference type="ARBA" id="ARBA00009212"/>
    </source>
</evidence>
<dbReference type="RefSeq" id="WP_068122808.1">
    <property type="nucleotide sequence ID" value="NZ_CCXJ01000608.1"/>
</dbReference>
<keyword evidence="3" id="KW-0813">Transport</keyword>
<dbReference type="Pfam" id="PF04066">
    <property type="entry name" value="MrpF_PhaF"/>
    <property type="match status" value="1"/>
</dbReference>
<comment type="subcellular location">
    <subcellularLocation>
        <location evidence="1">Cell membrane</location>
        <topology evidence="1">Multi-pass membrane protein</topology>
    </subcellularLocation>
</comment>
<evidence type="ECO:0000256" key="6">
    <source>
        <dbReference type="ARBA" id="ARBA00022989"/>
    </source>
</evidence>
<keyword evidence="4" id="KW-1003">Cell membrane</keyword>
<keyword evidence="6 8" id="KW-1133">Transmembrane helix</keyword>
<dbReference type="InterPro" id="IPR007208">
    <property type="entry name" value="MrpF/PhaF-like"/>
</dbReference>
<evidence type="ECO:0000256" key="8">
    <source>
        <dbReference type="SAM" id="Phobius"/>
    </source>
</evidence>
<feature type="transmembrane region" description="Helical" evidence="8">
    <location>
        <begin position="35"/>
        <end position="55"/>
    </location>
</feature>
<keyword evidence="5 8" id="KW-0812">Transmembrane</keyword>
<evidence type="ECO:0000313" key="9">
    <source>
        <dbReference type="EMBL" id="MDP9820965.1"/>
    </source>
</evidence>
<evidence type="ECO:0000256" key="4">
    <source>
        <dbReference type="ARBA" id="ARBA00022475"/>
    </source>
</evidence>
<evidence type="ECO:0000256" key="7">
    <source>
        <dbReference type="ARBA" id="ARBA00023136"/>
    </source>
</evidence>
<evidence type="ECO:0000256" key="1">
    <source>
        <dbReference type="ARBA" id="ARBA00004651"/>
    </source>
</evidence>